<dbReference type="InterPro" id="IPR011576">
    <property type="entry name" value="Pyridox_Oxase_N"/>
</dbReference>
<dbReference type="PANTHER" id="PTHR39336">
    <property type="entry name" value="PYRIDOXAMINE PHOSPHATE OXIDASE FAMILY PROTEIN (AFU_ORTHOLOGUE AFUA_6G11440)"/>
    <property type="match status" value="1"/>
</dbReference>
<dbReference type="Proteomes" id="UP001163726">
    <property type="component" value="Chromosome"/>
</dbReference>
<dbReference type="RefSeq" id="WP_268074734.1">
    <property type="nucleotide sequence ID" value="NZ_CP109965.1"/>
</dbReference>
<evidence type="ECO:0000313" key="3">
    <source>
        <dbReference type="Proteomes" id="UP001163726"/>
    </source>
</evidence>
<dbReference type="PANTHER" id="PTHR39336:SF1">
    <property type="entry name" value="PYRIDOXAMINE PHOSPHATE OXIDASE FAMILY PROTEIN (AFU_ORTHOLOGUE AFUA_6G11440)"/>
    <property type="match status" value="1"/>
</dbReference>
<dbReference type="Gene3D" id="2.30.110.10">
    <property type="entry name" value="Electron Transport, Fmn-binding Protein, Chain A"/>
    <property type="match status" value="1"/>
</dbReference>
<accession>A0ABY7AQ27</accession>
<dbReference type="Pfam" id="PF01243">
    <property type="entry name" value="PNPOx_N"/>
    <property type="match status" value="1"/>
</dbReference>
<feature type="domain" description="Pyridoxamine 5'-phosphate oxidase N-terminal" evidence="1">
    <location>
        <begin position="11"/>
        <end position="129"/>
    </location>
</feature>
<evidence type="ECO:0000259" key="1">
    <source>
        <dbReference type="Pfam" id="PF01243"/>
    </source>
</evidence>
<sequence length="188" mass="21112">MGKKFAELSTQHIEFINKQNIYFVATAAQTGNVNLSPKGGDSLRVLNKNTIVWLNLTGSGNESAAHLIQNSRMTIMFCAFEGAPMILRAYGNAKMLHQTDAQWSKYQNLFAPSVAARQIFILDINLVQTSCGMSVPYFEYQSDRDDLAKWSVKQGKAGIDKYWIKKNQQSIDGFETQIVERAGIQHKT</sequence>
<dbReference type="EMBL" id="CP109965">
    <property type="protein sequence ID" value="WAJ70414.1"/>
    <property type="molecule type" value="Genomic_DNA"/>
</dbReference>
<gene>
    <name evidence="2" type="ORF">OLW01_00945</name>
</gene>
<dbReference type="SUPFAM" id="SSF50475">
    <property type="entry name" value="FMN-binding split barrel"/>
    <property type="match status" value="1"/>
</dbReference>
<organism evidence="2 3">
    <name type="scientific">Catenovulum adriaticum</name>
    <dbReference type="NCBI Taxonomy" id="2984846"/>
    <lineage>
        <taxon>Bacteria</taxon>
        <taxon>Pseudomonadati</taxon>
        <taxon>Pseudomonadota</taxon>
        <taxon>Gammaproteobacteria</taxon>
        <taxon>Alteromonadales</taxon>
        <taxon>Alteromonadaceae</taxon>
        <taxon>Catenovulum</taxon>
    </lineage>
</organism>
<name>A0ABY7AQ27_9ALTE</name>
<proteinExistence type="predicted"/>
<evidence type="ECO:0000313" key="2">
    <source>
        <dbReference type="EMBL" id="WAJ70414.1"/>
    </source>
</evidence>
<keyword evidence="3" id="KW-1185">Reference proteome</keyword>
<dbReference type="InterPro" id="IPR012349">
    <property type="entry name" value="Split_barrel_FMN-bd"/>
</dbReference>
<protein>
    <submittedName>
        <fullName evidence="2">Pyridoxamine 5'-phosphate oxidase family protein</fullName>
    </submittedName>
</protein>
<reference evidence="2" key="1">
    <citation type="submission" date="2022-10" db="EMBL/GenBank/DDBJ databases">
        <title>Catenovulum adriacola sp. nov. isolated in the Harbour of Susak.</title>
        <authorList>
            <person name="Schoch T."/>
            <person name="Reich S.J."/>
            <person name="Stoeferle S."/>
            <person name="Flaiz M."/>
            <person name="Kazda M."/>
            <person name="Riedel C.U."/>
            <person name="Duerre P."/>
        </authorList>
    </citation>
    <scope>NUCLEOTIDE SEQUENCE</scope>
    <source>
        <strain evidence="2">TS8</strain>
    </source>
</reference>